<comment type="caution">
    <text evidence="1">The sequence shown here is derived from an EMBL/GenBank/DDBJ whole genome shotgun (WGS) entry which is preliminary data.</text>
</comment>
<sequence>MSSRIDVPAKYELRIVIRLYQAADENIAAEIHRRMNRVYGKNFRSDGGVRECGRKFKDGRIDIKDEEDKTANLSQQKILFNEFLQTSTEV</sequence>
<dbReference type="OrthoDB" id="6469635at2759"/>
<proteinExistence type="predicted"/>
<dbReference type="AlphaFoldDB" id="A0A4Y2JMH4"/>
<reference evidence="1 2" key="1">
    <citation type="journal article" date="2019" name="Sci. Rep.">
        <title>Orb-weaving spider Araneus ventricosus genome elucidates the spidroin gene catalogue.</title>
        <authorList>
            <person name="Kono N."/>
            <person name="Nakamura H."/>
            <person name="Ohtoshi R."/>
            <person name="Moran D.A.P."/>
            <person name="Shinohara A."/>
            <person name="Yoshida Y."/>
            <person name="Fujiwara M."/>
            <person name="Mori M."/>
            <person name="Tomita M."/>
            <person name="Arakawa K."/>
        </authorList>
    </citation>
    <scope>NUCLEOTIDE SEQUENCE [LARGE SCALE GENOMIC DNA]</scope>
</reference>
<accession>A0A4Y2JMH4</accession>
<name>A0A4Y2JMH4_ARAVE</name>
<gene>
    <name evidence="1" type="ORF">AVEN_49667_1</name>
</gene>
<protein>
    <recommendedName>
        <fullName evidence="3">Mos1 transposase HTH domain-containing protein</fullName>
    </recommendedName>
</protein>
<dbReference type="Proteomes" id="UP000499080">
    <property type="component" value="Unassembled WGS sequence"/>
</dbReference>
<keyword evidence="2" id="KW-1185">Reference proteome</keyword>
<evidence type="ECO:0000313" key="2">
    <source>
        <dbReference type="Proteomes" id="UP000499080"/>
    </source>
</evidence>
<evidence type="ECO:0008006" key="3">
    <source>
        <dbReference type="Google" id="ProtNLM"/>
    </source>
</evidence>
<dbReference type="EMBL" id="BGPR01003677">
    <property type="protein sequence ID" value="GBM91147.1"/>
    <property type="molecule type" value="Genomic_DNA"/>
</dbReference>
<organism evidence="1 2">
    <name type="scientific">Araneus ventricosus</name>
    <name type="common">Orbweaver spider</name>
    <name type="synonym">Epeira ventricosa</name>
    <dbReference type="NCBI Taxonomy" id="182803"/>
    <lineage>
        <taxon>Eukaryota</taxon>
        <taxon>Metazoa</taxon>
        <taxon>Ecdysozoa</taxon>
        <taxon>Arthropoda</taxon>
        <taxon>Chelicerata</taxon>
        <taxon>Arachnida</taxon>
        <taxon>Araneae</taxon>
        <taxon>Araneomorphae</taxon>
        <taxon>Entelegynae</taxon>
        <taxon>Araneoidea</taxon>
        <taxon>Araneidae</taxon>
        <taxon>Araneus</taxon>
    </lineage>
</organism>
<evidence type="ECO:0000313" key="1">
    <source>
        <dbReference type="EMBL" id="GBM91147.1"/>
    </source>
</evidence>